<dbReference type="EMBL" id="RBNI01006759">
    <property type="protein sequence ID" value="RUP45788.1"/>
    <property type="molecule type" value="Genomic_DNA"/>
</dbReference>
<evidence type="ECO:0000313" key="2">
    <source>
        <dbReference type="Proteomes" id="UP000268093"/>
    </source>
</evidence>
<sequence>MRAEAEMRACGGAVDGPPRASGFTSPTCVPFVCAEMGDASRTSTRVPRWRDKADCPWGIKYRSDTALAVSFSTPRFHQQLFRASTSPPFRPTTKSHSPPLNVRAFLPTTQSPILLIREPAADTTAVVVCDGHGGPAYLPAARHGAAAGVLVRDACGQVPSGREVARIQPTPTYSQLIHILPTLTPPHPTPLHSILTPLHSILTPLHSILTPLHSILTSLHSNPNPSSPLPTTPHSLLLPTPYYSPLPTTPYFLLLPTPYSLLLPTPYHSPLSSTCRYWHNLASDPHLFRHVHIADLEFRPLVLLLRELYRLATGLRSLTISNCFSDFLKNTTVPMGHVPGLRHHGQLFSHITVLRPERRREEYAIQGFTLHREFSDALLDLMRQNEQHLRALRLHDCHLDLEMSDLVFAIVRYGRALEEIAYENNSDRGLGSQSSLSAIVAACPNIRTFRGVHDAMGDAVLTRMATGWRELRCLTVANGRPAAGDAYDNEAGACGIISSEAFWKLLTECPQLEELELLDLECVSNQNLAAYVHMAAAVAEQRLSSTLSTTRRDHMHQHHPYRRARSSYSYSAPPALPGSRLATVNITKNTSHPLSLSGFQSLVALFPSLRRLDYKTTFAAFDNEFENITPYENVRATVAEWFAEQAPQIKYDGCWTVETFVARMNVVPQEMV</sequence>
<dbReference type="PANTHER" id="PTHR38926:SF5">
    <property type="entry name" value="F-BOX AND LEUCINE-RICH REPEAT PROTEIN 6"/>
    <property type="match status" value="1"/>
</dbReference>
<dbReference type="AlphaFoldDB" id="A0A433D4M9"/>
<dbReference type="OrthoDB" id="3219396at2759"/>
<dbReference type="Proteomes" id="UP000268093">
    <property type="component" value="Unassembled WGS sequence"/>
</dbReference>
<dbReference type="Gene3D" id="3.80.10.10">
    <property type="entry name" value="Ribonuclease Inhibitor"/>
    <property type="match status" value="1"/>
</dbReference>
<gene>
    <name evidence="1" type="ORF">BC936DRAFT_147729</name>
</gene>
<protein>
    <recommendedName>
        <fullName evidence="3">F-box domain-containing protein</fullName>
    </recommendedName>
</protein>
<evidence type="ECO:0008006" key="3">
    <source>
        <dbReference type="Google" id="ProtNLM"/>
    </source>
</evidence>
<reference evidence="1 2" key="1">
    <citation type="journal article" date="2018" name="New Phytol.">
        <title>Phylogenomics of Endogonaceae and evolution of mycorrhizas within Mucoromycota.</title>
        <authorList>
            <person name="Chang Y."/>
            <person name="Desiro A."/>
            <person name="Na H."/>
            <person name="Sandor L."/>
            <person name="Lipzen A."/>
            <person name="Clum A."/>
            <person name="Barry K."/>
            <person name="Grigoriev I.V."/>
            <person name="Martin F.M."/>
            <person name="Stajich J.E."/>
            <person name="Smith M.E."/>
            <person name="Bonito G."/>
            <person name="Spatafora J.W."/>
        </authorList>
    </citation>
    <scope>NUCLEOTIDE SEQUENCE [LARGE SCALE GENOMIC DNA]</scope>
    <source>
        <strain evidence="1 2">GMNB39</strain>
    </source>
</reference>
<proteinExistence type="predicted"/>
<dbReference type="PANTHER" id="PTHR38926">
    <property type="entry name" value="F-BOX DOMAIN CONTAINING PROTEIN, EXPRESSED"/>
    <property type="match status" value="1"/>
</dbReference>
<keyword evidence="2" id="KW-1185">Reference proteome</keyword>
<evidence type="ECO:0000313" key="1">
    <source>
        <dbReference type="EMBL" id="RUP45788.1"/>
    </source>
</evidence>
<organism evidence="1 2">
    <name type="scientific">Jimgerdemannia flammicorona</name>
    <dbReference type="NCBI Taxonomy" id="994334"/>
    <lineage>
        <taxon>Eukaryota</taxon>
        <taxon>Fungi</taxon>
        <taxon>Fungi incertae sedis</taxon>
        <taxon>Mucoromycota</taxon>
        <taxon>Mucoromycotina</taxon>
        <taxon>Endogonomycetes</taxon>
        <taxon>Endogonales</taxon>
        <taxon>Endogonaceae</taxon>
        <taxon>Jimgerdemannia</taxon>
    </lineage>
</organism>
<name>A0A433D4M9_9FUNG</name>
<comment type="caution">
    <text evidence="1">The sequence shown here is derived from an EMBL/GenBank/DDBJ whole genome shotgun (WGS) entry which is preliminary data.</text>
</comment>
<dbReference type="InterPro" id="IPR032675">
    <property type="entry name" value="LRR_dom_sf"/>
</dbReference>
<accession>A0A433D4M9</accession>